<accession>A0ABT9IQV3</accession>
<comment type="caution">
    <text evidence="1">The sequence shown here is derived from an EMBL/GenBank/DDBJ whole genome shotgun (WGS) entry which is preliminary data.</text>
</comment>
<keyword evidence="2" id="KW-1185">Reference proteome</keyword>
<evidence type="ECO:0000313" key="1">
    <source>
        <dbReference type="EMBL" id="MDP5227979.1"/>
    </source>
</evidence>
<protein>
    <submittedName>
        <fullName evidence="1">Uncharacterized protein</fullName>
    </submittedName>
</protein>
<proteinExistence type="predicted"/>
<reference evidence="1 2" key="1">
    <citation type="submission" date="2023-08" db="EMBL/GenBank/DDBJ databases">
        <title>Arthrobacter horti sp. nov., isolated from forest soil.</title>
        <authorList>
            <person name="Park M."/>
        </authorList>
    </citation>
    <scope>NUCLEOTIDE SEQUENCE [LARGE SCALE GENOMIC DNA]</scope>
    <source>
        <strain evidence="1 2">YJM1</strain>
    </source>
</reference>
<gene>
    <name evidence="1" type="ORF">Q9R02_12505</name>
</gene>
<organism evidence="1 2">
    <name type="scientific">Arthrobacter horti</name>
    <dbReference type="NCBI Taxonomy" id="3068273"/>
    <lineage>
        <taxon>Bacteria</taxon>
        <taxon>Bacillati</taxon>
        <taxon>Actinomycetota</taxon>
        <taxon>Actinomycetes</taxon>
        <taxon>Micrococcales</taxon>
        <taxon>Micrococcaceae</taxon>
        <taxon>Arthrobacter</taxon>
    </lineage>
</organism>
<sequence length="138" mass="15301">MTAAPYEPNELLSRLVGDRMYSVEFVVNDYVQLRFDGPPGGGPIVLNSFVWPAVQTAGRLWHEHDLGYADALRRLTPGVVISTSEATGSGIRLELETGTVVIHPAKEDVYVEIAELRGFPDQAWMVWRPGEDSFEDLA</sequence>
<dbReference type="RefSeq" id="WP_305997031.1">
    <property type="nucleotide sequence ID" value="NZ_JAVALS010000009.1"/>
</dbReference>
<evidence type="ECO:0000313" key="2">
    <source>
        <dbReference type="Proteomes" id="UP001232725"/>
    </source>
</evidence>
<dbReference type="EMBL" id="JAVALS010000009">
    <property type="protein sequence ID" value="MDP5227979.1"/>
    <property type="molecule type" value="Genomic_DNA"/>
</dbReference>
<dbReference type="Proteomes" id="UP001232725">
    <property type="component" value="Unassembled WGS sequence"/>
</dbReference>
<name>A0ABT9IQV3_9MICC</name>